<gene>
    <name evidence="1" type="ORF">IAC96_11115</name>
</gene>
<sequence>MRTEQEMYDFIIRTAKEDERICAVYMNGSRTNPNAPRDIFMDYDIVYVVHETESFMEDKKWIDRFGERLFMQYPDENTDEPSDKHNFYGWLIQFADGNRLDLHVETVAHARENIGFDSLCIVLLDKENILPVVPESTDKMYWVKKPSKIQYLSCCNEFWWCLDNVAKGLWRKEVPYVQDMLNFYVRKELERMLSWKVGVKTEFSVSIGKSGKYMYRWLSETEWKDYLATYSSADIEECWNAVMKMCDLFQDTAIYVGESLGYEYNQIEGRNARSYLEHVRSLPEDAVNIY</sequence>
<dbReference type="Proteomes" id="UP000824201">
    <property type="component" value="Unassembled WGS sequence"/>
</dbReference>
<dbReference type="Pfam" id="PF04439">
    <property type="entry name" value="Adenyl_transf"/>
    <property type="match status" value="1"/>
</dbReference>
<accession>A0A9D1JDX6</accession>
<dbReference type="SUPFAM" id="SSF81301">
    <property type="entry name" value="Nucleotidyltransferase"/>
    <property type="match status" value="1"/>
</dbReference>
<organism evidence="1 2">
    <name type="scientific">Candidatus Fimimorpha faecalis</name>
    <dbReference type="NCBI Taxonomy" id="2840824"/>
    <lineage>
        <taxon>Bacteria</taxon>
        <taxon>Bacillati</taxon>
        <taxon>Bacillota</taxon>
        <taxon>Clostridia</taxon>
        <taxon>Eubacteriales</taxon>
        <taxon>Candidatus Fimimorpha</taxon>
    </lineage>
</organism>
<dbReference type="PIRSF" id="PIRSF000812">
    <property type="entry name" value="AAD"/>
    <property type="match status" value="1"/>
</dbReference>
<dbReference type="EMBL" id="DVHN01000146">
    <property type="protein sequence ID" value="HIR89489.1"/>
    <property type="molecule type" value="Genomic_DNA"/>
</dbReference>
<dbReference type="InterPro" id="IPR007530">
    <property type="entry name" value="Aminoglycoside_adenylylTfrase"/>
</dbReference>
<evidence type="ECO:0000313" key="2">
    <source>
        <dbReference type="Proteomes" id="UP000824201"/>
    </source>
</evidence>
<reference evidence="1" key="1">
    <citation type="submission" date="2020-10" db="EMBL/GenBank/DDBJ databases">
        <authorList>
            <person name="Gilroy R."/>
        </authorList>
    </citation>
    <scope>NUCLEOTIDE SEQUENCE</scope>
    <source>
        <strain evidence="1">ChiW13-3771</strain>
    </source>
</reference>
<evidence type="ECO:0000313" key="1">
    <source>
        <dbReference type="EMBL" id="HIR89489.1"/>
    </source>
</evidence>
<dbReference type="SUPFAM" id="SSF81631">
    <property type="entry name" value="PAP/OAS1 substrate-binding domain"/>
    <property type="match status" value="1"/>
</dbReference>
<reference evidence="1" key="2">
    <citation type="journal article" date="2021" name="PeerJ">
        <title>Extensive microbial diversity within the chicken gut microbiome revealed by metagenomics and culture.</title>
        <authorList>
            <person name="Gilroy R."/>
            <person name="Ravi A."/>
            <person name="Getino M."/>
            <person name="Pursley I."/>
            <person name="Horton D.L."/>
            <person name="Alikhan N.F."/>
            <person name="Baker D."/>
            <person name="Gharbi K."/>
            <person name="Hall N."/>
            <person name="Watson M."/>
            <person name="Adriaenssens E.M."/>
            <person name="Foster-Nyarko E."/>
            <person name="Jarju S."/>
            <person name="Secka A."/>
            <person name="Antonio M."/>
            <person name="Oren A."/>
            <person name="Chaudhuri R.R."/>
            <person name="La Ragione R."/>
            <person name="Hildebrand F."/>
            <person name="Pallen M.J."/>
        </authorList>
    </citation>
    <scope>NUCLEOTIDE SEQUENCE</scope>
    <source>
        <strain evidence="1">ChiW13-3771</strain>
    </source>
</reference>
<name>A0A9D1JDX6_9FIRM</name>
<dbReference type="Gene3D" id="1.20.120.330">
    <property type="entry name" value="Nucleotidyltransferases domain 2"/>
    <property type="match status" value="1"/>
</dbReference>
<comment type="caution">
    <text evidence="1">The sequence shown here is derived from an EMBL/GenBank/DDBJ whole genome shotgun (WGS) entry which is preliminary data.</text>
</comment>
<proteinExistence type="predicted"/>
<dbReference type="Gene3D" id="3.30.460.10">
    <property type="entry name" value="Beta Polymerase, domain 2"/>
    <property type="match status" value="1"/>
</dbReference>
<dbReference type="AlphaFoldDB" id="A0A9D1JDX6"/>
<protein>
    <submittedName>
        <fullName evidence="1">Aminoglycoside 6-adenylyltransferase</fullName>
    </submittedName>
</protein>
<dbReference type="InterPro" id="IPR043519">
    <property type="entry name" value="NT_sf"/>
</dbReference>